<dbReference type="EMBL" id="JADBGQ010000001">
    <property type="protein sequence ID" value="KAG5415485.1"/>
    <property type="molecule type" value="Genomic_DNA"/>
</dbReference>
<keyword evidence="4" id="KW-1185">Reference proteome</keyword>
<comment type="caution">
    <text evidence="3">The sequence shown here is derived from an EMBL/GenBank/DDBJ whole genome shotgun (WGS) entry which is preliminary data.</text>
</comment>
<feature type="region of interest" description="Disordered" evidence="2">
    <location>
        <begin position="52"/>
        <end position="78"/>
    </location>
</feature>
<reference evidence="3 4" key="1">
    <citation type="submission" date="2021-03" db="EMBL/GenBank/DDBJ databases">
        <authorList>
            <person name="King G.J."/>
            <person name="Bancroft I."/>
            <person name="Baten A."/>
            <person name="Bloomfield J."/>
            <person name="Borpatragohain P."/>
            <person name="He Z."/>
            <person name="Irish N."/>
            <person name="Irwin J."/>
            <person name="Liu K."/>
            <person name="Mauleon R.P."/>
            <person name="Moore J."/>
            <person name="Morris R."/>
            <person name="Ostergaard L."/>
            <person name="Wang B."/>
            <person name="Wells R."/>
        </authorList>
    </citation>
    <scope>NUCLEOTIDE SEQUENCE [LARGE SCALE GENOMIC DNA]</scope>
    <source>
        <strain evidence="3">R-o-18</strain>
        <tissue evidence="3">Leaf</tissue>
    </source>
</reference>
<dbReference type="PROSITE" id="PS00107">
    <property type="entry name" value="PROTEIN_KINASE_ATP"/>
    <property type="match status" value="1"/>
</dbReference>
<accession>A0ABQ7NXB3</accession>
<dbReference type="Gene3D" id="3.30.200.20">
    <property type="entry name" value="Phosphorylase Kinase, domain 1"/>
    <property type="match status" value="1"/>
</dbReference>
<keyword evidence="1" id="KW-0067">ATP-binding</keyword>
<feature type="compositionally biased region" description="Low complexity" evidence="2">
    <location>
        <begin position="65"/>
        <end position="75"/>
    </location>
</feature>
<evidence type="ECO:0008006" key="5">
    <source>
        <dbReference type="Google" id="ProtNLM"/>
    </source>
</evidence>
<evidence type="ECO:0000256" key="2">
    <source>
        <dbReference type="SAM" id="MobiDB-lite"/>
    </source>
</evidence>
<dbReference type="SUPFAM" id="SSF56112">
    <property type="entry name" value="Protein kinase-like (PK-like)"/>
    <property type="match status" value="1"/>
</dbReference>
<sequence>MYLQWLDPKEPVYIYINSTGTTRDYGETQPRVPSSGLMAASDVLIRAKELSKSVKSNEQPAAPVSSSSSTTATTTNYESSFSTPMISEKLKMYSHLKQFTFLDLKLVTRNFRPESLLGEGGFGCVFKGWVGENRTAPVKPSTGVTVAVKTLNLDGLQVIKSGLYDPL</sequence>
<dbReference type="PANTHER" id="PTHR45621">
    <property type="entry name" value="OS01G0588500 PROTEIN-RELATED"/>
    <property type="match status" value="1"/>
</dbReference>
<evidence type="ECO:0000256" key="1">
    <source>
        <dbReference type="PROSITE-ProRule" id="PRU10141"/>
    </source>
</evidence>
<name>A0ABQ7NXB3_BRACM</name>
<dbReference type="InterPro" id="IPR017441">
    <property type="entry name" value="Protein_kinase_ATP_BS"/>
</dbReference>
<protein>
    <recommendedName>
        <fullName evidence="5">Protein kinase domain-containing protein</fullName>
    </recommendedName>
</protein>
<gene>
    <name evidence="3" type="primary">A01g508890.1_BraROA</name>
    <name evidence="3" type="ORF">IGI04_003052</name>
</gene>
<dbReference type="InterPro" id="IPR011009">
    <property type="entry name" value="Kinase-like_dom_sf"/>
</dbReference>
<proteinExistence type="predicted"/>
<feature type="binding site" evidence="1">
    <location>
        <position position="149"/>
    </location>
    <ligand>
        <name>ATP</name>
        <dbReference type="ChEBI" id="CHEBI:30616"/>
    </ligand>
</feature>
<dbReference type="InterPro" id="IPR050823">
    <property type="entry name" value="Plant_Ser_Thr_Prot_Kinase"/>
</dbReference>
<dbReference type="Proteomes" id="UP000823674">
    <property type="component" value="Chromosome A01"/>
</dbReference>
<keyword evidence="1" id="KW-0547">Nucleotide-binding</keyword>
<evidence type="ECO:0000313" key="4">
    <source>
        <dbReference type="Proteomes" id="UP000823674"/>
    </source>
</evidence>
<evidence type="ECO:0000313" key="3">
    <source>
        <dbReference type="EMBL" id="KAG5415485.1"/>
    </source>
</evidence>
<organism evidence="3 4">
    <name type="scientific">Brassica rapa subsp. trilocularis</name>
    <dbReference type="NCBI Taxonomy" id="1813537"/>
    <lineage>
        <taxon>Eukaryota</taxon>
        <taxon>Viridiplantae</taxon>
        <taxon>Streptophyta</taxon>
        <taxon>Embryophyta</taxon>
        <taxon>Tracheophyta</taxon>
        <taxon>Spermatophyta</taxon>
        <taxon>Magnoliopsida</taxon>
        <taxon>eudicotyledons</taxon>
        <taxon>Gunneridae</taxon>
        <taxon>Pentapetalae</taxon>
        <taxon>rosids</taxon>
        <taxon>malvids</taxon>
        <taxon>Brassicales</taxon>
        <taxon>Brassicaceae</taxon>
        <taxon>Brassiceae</taxon>
        <taxon>Brassica</taxon>
    </lineage>
</organism>